<evidence type="ECO:0000256" key="2">
    <source>
        <dbReference type="ARBA" id="ARBA00023125"/>
    </source>
</evidence>
<protein>
    <submittedName>
        <fullName evidence="5">Unannotated protein</fullName>
    </submittedName>
</protein>
<dbReference type="EMBL" id="CAEZUJ010000004">
    <property type="protein sequence ID" value="CAB4590930.1"/>
    <property type="molecule type" value="Genomic_DNA"/>
</dbReference>
<evidence type="ECO:0000313" key="5">
    <source>
        <dbReference type="EMBL" id="CAB4590930.1"/>
    </source>
</evidence>
<evidence type="ECO:0000256" key="3">
    <source>
        <dbReference type="ARBA" id="ARBA00023163"/>
    </source>
</evidence>
<dbReference type="EMBL" id="CAEZXH010000024">
    <property type="protein sequence ID" value="CAB4681068.1"/>
    <property type="molecule type" value="Genomic_DNA"/>
</dbReference>
<dbReference type="Gene3D" id="1.20.120.530">
    <property type="entry name" value="GntR ligand-binding domain-like"/>
    <property type="match status" value="1"/>
</dbReference>
<dbReference type="InterPro" id="IPR036390">
    <property type="entry name" value="WH_DNA-bd_sf"/>
</dbReference>
<feature type="domain" description="HTH gntR-type" evidence="4">
    <location>
        <begin position="11"/>
        <end position="79"/>
    </location>
</feature>
<dbReference type="SUPFAM" id="SSF46785">
    <property type="entry name" value="Winged helix' DNA-binding domain"/>
    <property type="match status" value="1"/>
</dbReference>
<dbReference type="InterPro" id="IPR011711">
    <property type="entry name" value="GntR_C"/>
</dbReference>
<accession>A0A6J6FRF7</accession>
<dbReference type="InterPro" id="IPR000524">
    <property type="entry name" value="Tscrpt_reg_HTH_GntR"/>
</dbReference>
<evidence type="ECO:0000313" key="6">
    <source>
        <dbReference type="EMBL" id="CAB4681068.1"/>
    </source>
</evidence>
<dbReference type="PANTHER" id="PTHR43537">
    <property type="entry name" value="TRANSCRIPTIONAL REGULATOR, GNTR FAMILY"/>
    <property type="match status" value="1"/>
</dbReference>
<dbReference type="GO" id="GO:0003677">
    <property type="term" value="F:DNA binding"/>
    <property type="evidence" value="ECO:0007669"/>
    <property type="project" value="UniProtKB-KW"/>
</dbReference>
<dbReference type="Pfam" id="PF00392">
    <property type="entry name" value="GntR"/>
    <property type="match status" value="1"/>
</dbReference>
<organism evidence="5">
    <name type="scientific">freshwater metagenome</name>
    <dbReference type="NCBI Taxonomy" id="449393"/>
    <lineage>
        <taxon>unclassified sequences</taxon>
        <taxon>metagenomes</taxon>
        <taxon>ecological metagenomes</taxon>
    </lineage>
</organism>
<keyword evidence="3" id="KW-0804">Transcription</keyword>
<name>A0A6J6FRF7_9ZZZZ</name>
<gene>
    <name evidence="5" type="ORF">UFOPK1811_00157</name>
    <name evidence="6" type="ORF">UFOPK2360_00554</name>
</gene>
<dbReference type="InterPro" id="IPR008920">
    <property type="entry name" value="TF_FadR/GntR_C"/>
</dbReference>
<keyword evidence="1" id="KW-0805">Transcription regulation</keyword>
<dbReference type="Pfam" id="PF07729">
    <property type="entry name" value="FCD"/>
    <property type="match status" value="1"/>
</dbReference>
<reference evidence="5" key="1">
    <citation type="submission" date="2020-05" db="EMBL/GenBank/DDBJ databases">
        <authorList>
            <person name="Chiriac C."/>
            <person name="Salcher M."/>
            <person name="Ghai R."/>
            <person name="Kavagutti S V."/>
        </authorList>
    </citation>
    <scope>NUCLEOTIDE SEQUENCE</scope>
</reference>
<dbReference type="SMART" id="SM00345">
    <property type="entry name" value="HTH_GNTR"/>
    <property type="match status" value="1"/>
</dbReference>
<dbReference type="SMART" id="SM00895">
    <property type="entry name" value="FCD"/>
    <property type="match status" value="1"/>
</dbReference>
<dbReference type="SUPFAM" id="SSF48008">
    <property type="entry name" value="GntR ligand-binding domain-like"/>
    <property type="match status" value="1"/>
</dbReference>
<dbReference type="PRINTS" id="PR00035">
    <property type="entry name" value="HTHGNTR"/>
</dbReference>
<dbReference type="InterPro" id="IPR036388">
    <property type="entry name" value="WH-like_DNA-bd_sf"/>
</dbReference>
<dbReference type="Gene3D" id="1.10.10.10">
    <property type="entry name" value="Winged helix-like DNA-binding domain superfamily/Winged helix DNA-binding domain"/>
    <property type="match status" value="1"/>
</dbReference>
<dbReference type="CDD" id="cd07377">
    <property type="entry name" value="WHTH_GntR"/>
    <property type="match status" value="1"/>
</dbReference>
<evidence type="ECO:0000256" key="1">
    <source>
        <dbReference type="ARBA" id="ARBA00023015"/>
    </source>
</evidence>
<sequence>MSTETSITPARLNHAAVVALIGRDIVNGKYAVGEILPFEEEFVEKLDVGRGVIREAIRVLAAKGLVETRPKRGTQVLPSSMWQLLDPEILFWRIGQDFDPKFLRDLTDLRSMIEPAACALAAERASDPELQLIAALTRELNYAKDDELAFIEVDLKFHRTIMQSTHNDILVQIGVAIESVLRLSVEVTVGIGHGRRIEEHEKVANAICNRQASKARNAMAELIGLNVLDIASILGPAFSNPKK</sequence>
<proteinExistence type="predicted"/>
<evidence type="ECO:0000259" key="4">
    <source>
        <dbReference type="PROSITE" id="PS50949"/>
    </source>
</evidence>
<dbReference type="PANTHER" id="PTHR43537:SF44">
    <property type="entry name" value="GNTR FAMILY REGULATORY PROTEIN"/>
    <property type="match status" value="1"/>
</dbReference>
<dbReference type="GO" id="GO:0003700">
    <property type="term" value="F:DNA-binding transcription factor activity"/>
    <property type="evidence" value="ECO:0007669"/>
    <property type="project" value="InterPro"/>
</dbReference>
<dbReference type="AlphaFoldDB" id="A0A6J6FRF7"/>
<keyword evidence="2" id="KW-0238">DNA-binding</keyword>
<dbReference type="PROSITE" id="PS50949">
    <property type="entry name" value="HTH_GNTR"/>
    <property type="match status" value="1"/>
</dbReference>